<feature type="region of interest" description="Disordered" evidence="7">
    <location>
        <begin position="147"/>
        <end position="180"/>
    </location>
</feature>
<dbReference type="GO" id="GO:0008270">
    <property type="term" value="F:zinc ion binding"/>
    <property type="evidence" value="ECO:0007669"/>
    <property type="project" value="UniProtKB-KW"/>
</dbReference>
<proteinExistence type="predicted"/>
<evidence type="ECO:0000256" key="5">
    <source>
        <dbReference type="ARBA" id="ARBA00023242"/>
    </source>
</evidence>
<keyword evidence="3 6" id="KW-0863">Zinc-finger</keyword>
<feature type="domain" description="C2H2-type" evidence="8">
    <location>
        <begin position="24"/>
        <end position="51"/>
    </location>
</feature>
<organism evidence="9 10">
    <name type="scientific">Psophocarpus tetragonolobus</name>
    <name type="common">Winged bean</name>
    <name type="synonym">Dolichos tetragonolobus</name>
    <dbReference type="NCBI Taxonomy" id="3891"/>
    <lineage>
        <taxon>Eukaryota</taxon>
        <taxon>Viridiplantae</taxon>
        <taxon>Streptophyta</taxon>
        <taxon>Embryophyta</taxon>
        <taxon>Tracheophyta</taxon>
        <taxon>Spermatophyta</taxon>
        <taxon>Magnoliopsida</taxon>
        <taxon>eudicotyledons</taxon>
        <taxon>Gunneridae</taxon>
        <taxon>Pentapetalae</taxon>
        <taxon>rosids</taxon>
        <taxon>fabids</taxon>
        <taxon>Fabales</taxon>
        <taxon>Fabaceae</taxon>
        <taxon>Papilionoideae</taxon>
        <taxon>50 kb inversion clade</taxon>
        <taxon>NPAAA clade</taxon>
        <taxon>indigoferoid/millettioid clade</taxon>
        <taxon>Phaseoleae</taxon>
        <taxon>Psophocarpus</taxon>
    </lineage>
</organism>
<evidence type="ECO:0000256" key="7">
    <source>
        <dbReference type="SAM" id="MobiDB-lite"/>
    </source>
</evidence>
<dbReference type="PANTHER" id="PTHR24396">
    <property type="entry name" value="ZINC FINGER PROTEIN"/>
    <property type="match status" value="1"/>
</dbReference>
<accession>A0AAN9SMW2</accession>
<dbReference type="PANTHER" id="PTHR24396:SF22">
    <property type="entry name" value="PROTEIN WIZ"/>
    <property type="match status" value="1"/>
</dbReference>
<evidence type="ECO:0000256" key="3">
    <source>
        <dbReference type="ARBA" id="ARBA00022771"/>
    </source>
</evidence>
<gene>
    <name evidence="9" type="ORF">VNO78_12372</name>
</gene>
<reference evidence="9 10" key="1">
    <citation type="submission" date="2024-01" db="EMBL/GenBank/DDBJ databases">
        <title>The genomes of 5 underutilized Papilionoideae crops provide insights into root nodulation and disease resistanc.</title>
        <authorList>
            <person name="Jiang F."/>
        </authorList>
    </citation>
    <scope>NUCLEOTIDE SEQUENCE [LARGE SCALE GENOMIC DNA]</scope>
    <source>
        <strain evidence="9">DUOXIRENSHENG_FW03</strain>
        <tissue evidence="9">Leaves</tissue>
    </source>
</reference>
<keyword evidence="10" id="KW-1185">Reference proteome</keyword>
<evidence type="ECO:0000256" key="2">
    <source>
        <dbReference type="ARBA" id="ARBA00022723"/>
    </source>
</evidence>
<comment type="caution">
    <text evidence="9">The sequence shown here is derived from an EMBL/GenBank/DDBJ whole genome shotgun (WGS) entry which is preliminary data.</text>
</comment>
<keyword evidence="2" id="KW-0479">Metal-binding</keyword>
<evidence type="ECO:0000313" key="9">
    <source>
        <dbReference type="EMBL" id="KAK7401060.1"/>
    </source>
</evidence>
<evidence type="ECO:0000259" key="8">
    <source>
        <dbReference type="PROSITE" id="PS50157"/>
    </source>
</evidence>
<keyword evidence="5" id="KW-0539">Nucleus</keyword>
<feature type="compositionally biased region" description="Basic and acidic residues" evidence="7">
    <location>
        <begin position="236"/>
        <end position="247"/>
    </location>
</feature>
<dbReference type="EMBL" id="JAYMYS010000003">
    <property type="protein sequence ID" value="KAK7401060.1"/>
    <property type="molecule type" value="Genomic_DNA"/>
</dbReference>
<dbReference type="SMART" id="SM00355">
    <property type="entry name" value="ZnF_C2H2"/>
    <property type="match status" value="2"/>
</dbReference>
<keyword evidence="4" id="KW-0862">Zinc</keyword>
<dbReference type="PROSITE" id="PS00028">
    <property type="entry name" value="ZINC_FINGER_C2H2_1"/>
    <property type="match status" value="2"/>
</dbReference>
<evidence type="ECO:0000256" key="6">
    <source>
        <dbReference type="PROSITE-ProRule" id="PRU00042"/>
    </source>
</evidence>
<dbReference type="InterPro" id="IPR013087">
    <property type="entry name" value="Znf_C2H2_type"/>
</dbReference>
<evidence type="ECO:0000256" key="4">
    <source>
        <dbReference type="ARBA" id="ARBA00022833"/>
    </source>
</evidence>
<dbReference type="PROSITE" id="PS50157">
    <property type="entry name" value="ZINC_FINGER_C2H2_2"/>
    <property type="match status" value="2"/>
</dbReference>
<dbReference type="Proteomes" id="UP001386955">
    <property type="component" value="Unassembled WGS sequence"/>
</dbReference>
<dbReference type="InterPro" id="IPR051643">
    <property type="entry name" value="Transcr_Reg_ZincFinger"/>
</dbReference>
<sequence>MNLCEKSVSGEENNDDDVNFKNKKSCPYCKRKFNCGTGLAGHIKIHLNKQGVNNFSQAMEQKMSMGGGYGSFAAACLRISDDKVNNGENLDLSKTDGIAASREAHRGAGDARGVETSRSDRIWAVRDAAEHHWSARSSAEAKISDGIWNGRDARGGTIRRRRRSAGTGGAGGAEAPRSDRIWAVRDTTEHFWSGRPKRDLCHDAIWADLRSLPLSASDQNVTVEAISASTRSGRSVRGEEPLKRAERDEEGEMNLCEKSVSGEENNDDDVNFKNKKSCPYCKRKFNCGRGLAGHIKIHLNKQGVNNFSQAMEQKMSMGGGYGSFAAACLRISDDKVNNGENLDLSKFLVGCGWMVQRKRSSVETKNKMVLLKSNSSFGVYDECDSDDSCSWF</sequence>
<protein>
    <recommendedName>
        <fullName evidence="8">C2H2-type domain-containing protein</fullName>
    </recommendedName>
</protein>
<comment type="subcellular location">
    <subcellularLocation>
        <location evidence="1">Nucleus</location>
    </subcellularLocation>
</comment>
<feature type="region of interest" description="Disordered" evidence="7">
    <location>
        <begin position="229"/>
        <end position="253"/>
    </location>
</feature>
<feature type="domain" description="C2H2-type" evidence="8">
    <location>
        <begin position="276"/>
        <end position="303"/>
    </location>
</feature>
<dbReference type="InterPro" id="IPR036236">
    <property type="entry name" value="Znf_C2H2_sf"/>
</dbReference>
<dbReference type="SUPFAM" id="SSF57667">
    <property type="entry name" value="beta-beta-alpha zinc fingers"/>
    <property type="match status" value="1"/>
</dbReference>
<name>A0AAN9SMW2_PSOTE</name>
<dbReference type="GO" id="GO:0000981">
    <property type="term" value="F:DNA-binding transcription factor activity, RNA polymerase II-specific"/>
    <property type="evidence" value="ECO:0007669"/>
    <property type="project" value="TreeGrafter"/>
</dbReference>
<dbReference type="GO" id="GO:0005634">
    <property type="term" value="C:nucleus"/>
    <property type="evidence" value="ECO:0007669"/>
    <property type="project" value="UniProtKB-SubCell"/>
</dbReference>
<evidence type="ECO:0000313" key="10">
    <source>
        <dbReference type="Proteomes" id="UP001386955"/>
    </source>
</evidence>
<dbReference type="AlphaFoldDB" id="A0AAN9SMW2"/>
<evidence type="ECO:0000256" key="1">
    <source>
        <dbReference type="ARBA" id="ARBA00004123"/>
    </source>
</evidence>
<dbReference type="GO" id="GO:0000978">
    <property type="term" value="F:RNA polymerase II cis-regulatory region sequence-specific DNA binding"/>
    <property type="evidence" value="ECO:0007669"/>
    <property type="project" value="TreeGrafter"/>
</dbReference>